<dbReference type="GeneID" id="18819924"/>
<feature type="transmembrane region" description="Helical" evidence="11">
    <location>
        <begin position="97"/>
        <end position="116"/>
    </location>
</feature>
<evidence type="ECO:0000256" key="1">
    <source>
        <dbReference type="ARBA" id="ARBA00004141"/>
    </source>
</evidence>
<gene>
    <name evidence="13" type="ORF">SERLADRAFT_471351</name>
</gene>
<feature type="transmembrane region" description="Helical" evidence="11">
    <location>
        <begin position="446"/>
        <end position="463"/>
    </location>
</feature>
<keyword evidence="7 11" id="KW-0472">Membrane</keyword>
<feature type="transmembrane region" description="Helical" evidence="11">
    <location>
        <begin position="12"/>
        <end position="31"/>
    </location>
</feature>
<dbReference type="CDD" id="cd17356">
    <property type="entry name" value="MFS_HXT"/>
    <property type="match status" value="1"/>
</dbReference>
<feature type="region of interest" description="Disordered" evidence="10">
    <location>
        <begin position="510"/>
        <end position="537"/>
    </location>
</feature>
<keyword evidence="6 11" id="KW-1133">Transmembrane helix</keyword>
<evidence type="ECO:0000256" key="9">
    <source>
        <dbReference type="RuleBase" id="RU003346"/>
    </source>
</evidence>
<dbReference type="InterPro" id="IPR050360">
    <property type="entry name" value="MFS_Sugar_Transporters"/>
</dbReference>
<feature type="transmembrane region" description="Helical" evidence="11">
    <location>
        <begin position="158"/>
        <end position="178"/>
    </location>
</feature>
<name>F8P136_SERL9</name>
<dbReference type="SUPFAM" id="SSF103473">
    <property type="entry name" value="MFS general substrate transporter"/>
    <property type="match status" value="1"/>
</dbReference>
<keyword evidence="4" id="KW-0762">Sugar transport</keyword>
<dbReference type="InterPro" id="IPR005828">
    <property type="entry name" value="MFS_sugar_transport-like"/>
</dbReference>
<feature type="transmembrane region" description="Helical" evidence="11">
    <location>
        <begin position="190"/>
        <end position="209"/>
    </location>
</feature>
<proteinExistence type="inferred from homology"/>
<dbReference type="EMBL" id="GL945436">
    <property type="protein sequence ID" value="EGO22867.1"/>
    <property type="molecule type" value="Genomic_DNA"/>
</dbReference>
<dbReference type="OrthoDB" id="5141738at2759"/>
<dbReference type="RefSeq" id="XP_007320107.1">
    <property type="nucleotide sequence ID" value="XM_007320045.1"/>
</dbReference>
<evidence type="ECO:0000256" key="5">
    <source>
        <dbReference type="ARBA" id="ARBA00022692"/>
    </source>
</evidence>
<comment type="subcellular location">
    <subcellularLocation>
        <location evidence="1">Membrane</location>
        <topology evidence="1">Multi-pass membrane protein</topology>
    </subcellularLocation>
</comment>
<dbReference type="Proteomes" id="UP000008064">
    <property type="component" value="Unassembled WGS sequence"/>
</dbReference>
<dbReference type="AlphaFoldDB" id="F8P136"/>
<dbReference type="PROSITE" id="PS50850">
    <property type="entry name" value="MFS"/>
    <property type="match status" value="1"/>
</dbReference>
<evidence type="ECO:0000256" key="8">
    <source>
        <dbReference type="ARBA" id="ARBA00049119"/>
    </source>
</evidence>
<feature type="transmembrane region" description="Helical" evidence="11">
    <location>
        <begin position="128"/>
        <end position="146"/>
    </location>
</feature>
<evidence type="ECO:0000256" key="7">
    <source>
        <dbReference type="ARBA" id="ARBA00023136"/>
    </source>
</evidence>
<feature type="transmembrane region" description="Helical" evidence="11">
    <location>
        <begin position="70"/>
        <end position="90"/>
    </location>
</feature>
<dbReference type="NCBIfam" id="TIGR00879">
    <property type="entry name" value="SP"/>
    <property type="match status" value="1"/>
</dbReference>
<feature type="transmembrane region" description="Helical" evidence="11">
    <location>
        <begin position="378"/>
        <end position="402"/>
    </location>
</feature>
<accession>F8P136</accession>
<dbReference type="PROSITE" id="PS00216">
    <property type="entry name" value="SUGAR_TRANSPORT_1"/>
    <property type="match status" value="1"/>
</dbReference>
<evidence type="ECO:0000256" key="2">
    <source>
        <dbReference type="ARBA" id="ARBA00010992"/>
    </source>
</evidence>
<dbReference type="InterPro" id="IPR036259">
    <property type="entry name" value="MFS_trans_sf"/>
</dbReference>
<dbReference type="PRINTS" id="PR00171">
    <property type="entry name" value="SUGRTRNSPORT"/>
</dbReference>
<dbReference type="HOGENOM" id="CLU_001265_30_1_1"/>
<dbReference type="FunFam" id="1.20.1250.20:FF:000044">
    <property type="entry name" value="Hexose transporter Hxt3p"/>
    <property type="match status" value="1"/>
</dbReference>
<evidence type="ECO:0000256" key="11">
    <source>
        <dbReference type="SAM" id="Phobius"/>
    </source>
</evidence>
<dbReference type="KEGG" id="sla:SERLADRAFT_471351"/>
<organism>
    <name type="scientific">Serpula lacrymans var. lacrymans (strain S7.9)</name>
    <name type="common">Dry rot fungus</name>
    <dbReference type="NCBI Taxonomy" id="578457"/>
    <lineage>
        <taxon>Eukaryota</taxon>
        <taxon>Fungi</taxon>
        <taxon>Dikarya</taxon>
        <taxon>Basidiomycota</taxon>
        <taxon>Agaricomycotina</taxon>
        <taxon>Agaricomycetes</taxon>
        <taxon>Agaricomycetidae</taxon>
        <taxon>Boletales</taxon>
        <taxon>Coniophorineae</taxon>
        <taxon>Serpulaceae</taxon>
        <taxon>Serpula</taxon>
    </lineage>
</organism>
<evidence type="ECO:0000256" key="3">
    <source>
        <dbReference type="ARBA" id="ARBA00022448"/>
    </source>
</evidence>
<dbReference type="InterPro" id="IPR003663">
    <property type="entry name" value="Sugar/inositol_transpt"/>
</dbReference>
<evidence type="ECO:0000256" key="10">
    <source>
        <dbReference type="SAM" id="MobiDB-lite"/>
    </source>
</evidence>
<comment type="similarity">
    <text evidence="2 9">Belongs to the major facilitator superfamily. Sugar transporter (TC 2.A.1.1) family.</text>
</comment>
<sequence length="537" mass="58874">MALFYVQGLPIGAVAIMLALLASMGGFIFGYDTGQISDIVLMPDFLVRFGSCGTPGVASTCSFSDVREGLIVALLSIGTLVGALAGAPTADFLGRRYAMSVECFVFVVGVIIQISSEHVWQQFAVGRFISGLGVGSLSAAVPMYQAETAPPQIRGTLTATYQLFITFGILVAYCISIGTRDIPSSGSWRIVVGIGILWALILGIGILFMPESPRWLAAHDRLDDAQASIARTRGIPASEASDHYVIRREVEEIRSNVLYEKNISAGWIDCFKVENKTLYRTLLGMSLQSLQQLTGANYFFYYGATVFLSVGIADSFVTQIILGAVNFFCTFGGMYIMERFGRRRPLIIGGLWQAAWLFIFASAAISTDPATNPGMGKLMIVSACMFIWGYAMTWAPGVWILIGETFPTRTRAKQGSISTAANWLWNFLIAFFTPFIIKSISYKYGYIFASCNLLGAFVVYFFLYESSDLSLESVNMMYIDPDCKPWTSRNWAPPGFASRQDLIDQSRAAEAHKPLASGALEETRIEKRSSKNSSEEV</sequence>
<dbReference type="InterPro" id="IPR020846">
    <property type="entry name" value="MFS_dom"/>
</dbReference>
<dbReference type="InterPro" id="IPR005829">
    <property type="entry name" value="Sugar_transporter_CS"/>
</dbReference>
<evidence type="ECO:0000313" key="13">
    <source>
        <dbReference type="EMBL" id="EGO22867.1"/>
    </source>
</evidence>
<feature type="transmembrane region" description="Helical" evidence="11">
    <location>
        <begin position="423"/>
        <end position="440"/>
    </location>
</feature>
<dbReference type="PANTHER" id="PTHR48022:SF75">
    <property type="entry name" value="GALACTOSE TRANSPORTER-RELATED"/>
    <property type="match status" value="1"/>
</dbReference>
<dbReference type="GO" id="GO:0005351">
    <property type="term" value="F:carbohydrate:proton symporter activity"/>
    <property type="evidence" value="ECO:0007669"/>
    <property type="project" value="TreeGrafter"/>
</dbReference>
<keyword evidence="5 11" id="KW-0812">Transmembrane</keyword>
<dbReference type="PROSITE" id="PS00217">
    <property type="entry name" value="SUGAR_TRANSPORT_2"/>
    <property type="match status" value="1"/>
</dbReference>
<evidence type="ECO:0000256" key="4">
    <source>
        <dbReference type="ARBA" id="ARBA00022597"/>
    </source>
</evidence>
<keyword evidence="3 9" id="KW-0813">Transport</keyword>
<reference evidence="13" key="1">
    <citation type="submission" date="2011-04" db="EMBL/GenBank/DDBJ databases">
        <title>Evolution of plant cell wall degrading machinery underlies the functional diversity of forest fungi.</title>
        <authorList>
            <consortium name="US DOE Joint Genome Institute (JGI-PGF)"/>
            <person name="Eastwood D.C."/>
            <person name="Floudas D."/>
            <person name="Binder M."/>
            <person name="Majcherczyk A."/>
            <person name="Schneider P."/>
            <person name="Aerts A."/>
            <person name="Asiegbu F.O."/>
            <person name="Baker S.E."/>
            <person name="Barry K."/>
            <person name="Bendiksby M."/>
            <person name="Blumentritt M."/>
            <person name="Coutinho P.M."/>
            <person name="Cullen D."/>
            <person name="Cullen D."/>
            <person name="Gathman A."/>
            <person name="Goodell B."/>
            <person name="Henrissat B."/>
            <person name="Ihrmark K."/>
            <person name="Kauserud H."/>
            <person name="Kohler A."/>
            <person name="LaButti K."/>
            <person name="Lapidus A."/>
            <person name="Lavin J.L."/>
            <person name="Lee Y.-H."/>
            <person name="Lindquist E."/>
            <person name="Lilly W."/>
            <person name="Lucas S."/>
            <person name="Morin E."/>
            <person name="Murat C."/>
            <person name="Oguiza J.A."/>
            <person name="Park J."/>
            <person name="Pisabarro A.G."/>
            <person name="Riley R."/>
            <person name="Rosling A."/>
            <person name="Salamov A."/>
            <person name="Schmidt O."/>
            <person name="Schmutz J."/>
            <person name="Skrede I."/>
            <person name="Stenlid J."/>
            <person name="Wiebenga A."/>
            <person name="Xie X."/>
            <person name="Kues U."/>
            <person name="Hibbett D.S."/>
            <person name="Hoffmeister D."/>
            <person name="Hogberg N."/>
            <person name="Martin F."/>
            <person name="Grigoriev I.V."/>
            <person name="Watkinson S.C."/>
        </authorList>
    </citation>
    <scope>NUCLEOTIDE SEQUENCE</scope>
    <source>
        <strain evidence="13">S7.9</strain>
    </source>
</reference>
<feature type="transmembrane region" description="Helical" evidence="11">
    <location>
        <begin position="346"/>
        <end position="366"/>
    </location>
</feature>
<evidence type="ECO:0000256" key="6">
    <source>
        <dbReference type="ARBA" id="ARBA00022989"/>
    </source>
</evidence>
<comment type="catalytic activity">
    <reaction evidence="8">
        <text>myo-inositol(out) + H(+)(out) = myo-inositol(in) + H(+)(in)</text>
        <dbReference type="Rhea" id="RHEA:60364"/>
        <dbReference type="ChEBI" id="CHEBI:15378"/>
        <dbReference type="ChEBI" id="CHEBI:17268"/>
    </reaction>
</comment>
<dbReference type="PANTHER" id="PTHR48022">
    <property type="entry name" value="PLASTIDIC GLUCOSE TRANSPORTER 4"/>
    <property type="match status" value="1"/>
</dbReference>
<protein>
    <recommendedName>
        <fullName evidence="12">Major facilitator superfamily (MFS) profile domain-containing protein</fullName>
    </recommendedName>
</protein>
<feature type="domain" description="Major facilitator superfamily (MFS) profile" evidence="12">
    <location>
        <begin position="18"/>
        <end position="467"/>
    </location>
</feature>
<dbReference type="Gene3D" id="1.20.1250.20">
    <property type="entry name" value="MFS general substrate transporter like domains"/>
    <property type="match status" value="1"/>
</dbReference>
<dbReference type="GO" id="GO:0005886">
    <property type="term" value="C:plasma membrane"/>
    <property type="evidence" value="ECO:0007669"/>
    <property type="project" value="TreeGrafter"/>
</dbReference>
<dbReference type="Pfam" id="PF00083">
    <property type="entry name" value="Sugar_tr"/>
    <property type="match status" value="1"/>
</dbReference>
<evidence type="ECO:0000259" key="12">
    <source>
        <dbReference type="PROSITE" id="PS50850"/>
    </source>
</evidence>